<feature type="transmembrane region" description="Helical" evidence="1">
    <location>
        <begin position="88"/>
        <end position="106"/>
    </location>
</feature>
<feature type="transmembrane region" description="Helical" evidence="1">
    <location>
        <begin position="52"/>
        <end position="76"/>
    </location>
</feature>
<dbReference type="SUPFAM" id="SSF48317">
    <property type="entry name" value="Acid phosphatase/Vanadium-dependent haloperoxidase"/>
    <property type="match status" value="1"/>
</dbReference>
<keyword evidence="1" id="KW-1133">Transmembrane helix</keyword>
<dbReference type="InterPro" id="IPR000326">
    <property type="entry name" value="PAP2/HPO"/>
</dbReference>
<evidence type="ECO:0000259" key="2">
    <source>
        <dbReference type="Pfam" id="PF01569"/>
    </source>
</evidence>
<dbReference type="Gene3D" id="1.20.144.10">
    <property type="entry name" value="Phosphatidic acid phosphatase type 2/haloperoxidase"/>
    <property type="match status" value="1"/>
</dbReference>
<name>A0A0U5K292_9BACT</name>
<keyword evidence="4" id="KW-1185">Reference proteome</keyword>
<dbReference type="InParanoid" id="A0A0U5K292"/>
<dbReference type="RefSeq" id="WP_079992782.1">
    <property type="nucleotide sequence ID" value="NZ_LN879502.1"/>
</dbReference>
<evidence type="ECO:0000256" key="1">
    <source>
        <dbReference type="SAM" id="Phobius"/>
    </source>
</evidence>
<gene>
    <name evidence="3" type="ORF">PNK_0591</name>
</gene>
<protein>
    <submittedName>
        <fullName evidence="3">Conserved putative membrane protein</fullName>
    </submittedName>
</protein>
<organism evidence="3 4">
    <name type="scientific">Candidatus Protochlamydia naegleriophila</name>
    <dbReference type="NCBI Taxonomy" id="389348"/>
    <lineage>
        <taxon>Bacteria</taxon>
        <taxon>Pseudomonadati</taxon>
        <taxon>Chlamydiota</taxon>
        <taxon>Chlamydiia</taxon>
        <taxon>Parachlamydiales</taxon>
        <taxon>Parachlamydiaceae</taxon>
        <taxon>Candidatus Protochlamydia</taxon>
    </lineage>
</organism>
<dbReference type="STRING" id="389348.PNK_0591"/>
<dbReference type="Pfam" id="PF01569">
    <property type="entry name" value="PAP2"/>
    <property type="match status" value="1"/>
</dbReference>
<dbReference type="PATRIC" id="fig|389348.3.peg.650"/>
<evidence type="ECO:0000313" key="3">
    <source>
        <dbReference type="EMBL" id="CUI16219.1"/>
    </source>
</evidence>
<keyword evidence="1" id="KW-0812">Transmembrane</keyword>
<dbReference type="EMBL" id="LN879502">
    <property type="protein sequence ID" value="CUI16219.1"/>
    <property type="molecule type" value="Genomic_DNA"/>
</dbReference>
<dbReference type="AlphaFoldDB" id="A0A0U5K292"/>
<feature type="domain" description="Phosphatidic acid phosphatase type 2/haloperoxidase" evidence="2">
    <location>
        <begin position="89"/>
        <end position="157"/>
    </location>
</feature>
<reference evidence="4" key="1">
    <citation type="submission" date="2015-09" db="EMBL/GenBank/DDBJ databases">
        <authorList>
            <person name="Bertelli C."/>
        </authorList>
    </citation>
    <scope>NUCLEOTIDE SEQUENCE [LARGE SCALE GENOMIC DNA]</scope>
    <source>
        <strain evidence="4">KNic</strain>
    </source>
</reference>
<sequence>MMNKSLSWTPTVIIPLLLLALYTPWSSQVDLAVSHWFYQGESFDTSRYFSWIYHYAIFPAWIAVGLALLGWIASYFLPHWKTLRRGSLYLILVLSLGSGLIVHAILKDHWGRPRPKQIIEFGGEQTFRPYYEPRFSHSNEPSKSFPCGHATVGFLFF</sequence>
<evidence type="ECO:0000313" key="4">
    <source>
        <dbReference type="Proteomes" id="UP000069902"/>
    </source>
</evidence>
<accession>A0A0U5K292</accession>
<dbReference type="InterPro" id="IPR036938">
    <property type="entry name" value="PAP2/HPO_sf"/>
</dbReference>
<proteinExistence type="predicted"/>
<dbReference type="Proteomes" id="UP000069902">
    <property type="component" value="Chromosome cPNK"/>
</dbReference>
<dbReference type="KEGG" id="pnl:PNK_0591"/>
<keyword evidence="1" id="KW-0472">Membrane</keyword>